<organism evidence="2 3">
    <name type="scientific">Corchorus capsularis</name>
    <name type="common">Jute</name>
    <dbReference type="NCBI Taxonomy" id="210143"/>
    <lineage>
        <taxon>Eukaryota</taxon>
        <taxon>Viridiplantae</taxon>
        <taxon>Streptophyta</taxon>
        <taxon>Embryophyta</taxon>
        <taxon>Tracheophyta</taxon>
        <taxon>Spermatophyta</taxon>
        <taxon>Magnoliopsida</taxon>
        <taxon>eudicotyledons</taxon>
        <taxon>Gunneridae</taxon>
        <taxon>Pentapetalae</taxon>
        <taxon>rosids</taxon>
        <taxon>malvids</taxon>
        <taxon>Malvales</taxon>
        <taxon>Malvaceae</taxon>
        <taxon>Grewioideae</taxon>
        <taxon>Apeibeae</taxon>
        <taxon>Corchorus</taxon>
    </lineage>
</organism>
<sequence>MEIRRGGRRWGEVVEPAGRGGGEKRMAC</sequence>
<gene>
    <name evidence="2" type="ORF">CCACVL1_16996</name>
</gene>
<dbReference type="AlphaFoldDB" id="A0A1R3HV29"/>
<name>A0A1R3HV29_COCAP</name>
<reference evidence="2 3" key="1">
    <citation type="submission" date="2013-09" db="EMBL/GenBank/DDBJ databases">
        <title>Corchorus capsularis genome sequencing.</title>
        <authorList>
            <person name="Alam M."/>
            <person name="Haque M.S."/>
            <person name="Islam M.S."/>
            <person name="Emdad E.M."/>
            <person name="Islam M.M."/>
            <person name="Ahmed B."/>
            <person name="Halim A."/>
            <person name="Hossen Q.M.M."/>
            <person name="Hossain M.Z."/>
            <person name="Ahmed R."/>
            <person name="Khan M.M."/>
            <person name="Islam R."/>
            <person name="Rashid M.M."/>
            <person name="Khan S.A."/>
            <person name="Rahman M.S."/>
            <person name="Alam M."/>
        </authorList>
    </citation>
    <scope>NUCLEOTIDE SEQUENCE [LARGE SCALE GENOMIC DNA]</scope>
    <source>
        <strain evidence="3">cv. CVL-1</strain>
        <tissue evidence="2">Whole seedling</tissue>
    </source>
</reference>
<proteinExistence type="predicted"/>
<accession>A0A1R3HV29</accession>
<feature type="compositionally biased region" description="Basic and acidic residues" evidence="1">
    <location>
        <begin position="1"/>
        <end position="12"/>
    </location>
</feature>
<protein>
    <submittedName>
        <fullName evidence="2">Uncharacterized protein</fullName>
    </submittedName>
</protein>
<comment type="caution">
    <text evidence="2">The sequence shown here is derived from an EMBL/GenBank/DDBJ whole genome shotgun (WGS) entry which is preliminary data.</text>
</comment>
<evidence type="ECO:0000256" key="1">
    <source>
        <dbReference type="SAM" id="MobiDB-lite"/>
    </source>
</evidence>
<dbReference type="Gramene" id="OMO74041">
    <property type="protein sequence ID" value="OMO74041"/>
    <property type="gene ID" value="CCACVL1_16996"/>
</dbReference>
<evidence type="ECO:0000313" key="3">
    <source>
        <dbReference type="Proteomes" id="UP000188268"/>
    </source>
</evidence>
<evidence type="ECO:0000313" key="2">
    <source>
        <dbReference type="EMBL" id="OMO74041.1"/>
    </source>
</evidence>
<dbReference type="Proteomes" id="UP000188268">
    <property type="component" value="Unassembled WGS sequence"/>
</dbReference>
<dbReference type="EMBL" id="AWWV01011142">
    <property type="protein sequence ID" value="OMO74041.1"/>
    <property type="molecule type" value="Genomic_DNA"/>
</dbReference>
<keyword evidence="3" id="KW-1185">Reference proteome</keyword>
<feature type="region of interest" description="Disordered" evidence="1">
    <location>
        <begin position="1"/>
        <end position="28"/>
    </location>
</feature>